<evidence type="ECO:0000313" key="1">
    <source>
        <dbReference type="EMBL" id="SKC91615.1"/>
    </source>
</evidence>
<accession>A0A1T5MTS9</accession>
<reference evidence="1 2" key="1">
    <citation type="submission" date="2017-02" db="EMBL/GenBank/DDBJ databases">
        <authorList>
            <person name="Peterson S.W."/>
        </authorList>
    </citation>
    <scope>NUCLEOTIDE SEQUENCE [LARGE SCALE GENOMIC DNA]</scope>
    <source>
        <strain evidence="1 2">M1</strain>
    </source>
</reference>
<dbReference type="OrthoDB" id="1955443at2"/>
<protein>
    <submittedName>
        <fullName evidence="1">Uncharacterized protein</fullName>
    </submittedName>
</protein>
<sequence length="103" mass="12004">MKRSVYLKHYYTIKNLIKKLGTDGADDYLRGNLSRFSKQVSTARKNICSIKKSILMQNNSAEKGRLEYDLNEAINVLNDLLEKLKTADEMYLCYINYIRKKSS</sequence>
<evidence type="ECO:0000313" key="2">
    <source>
        <dbReference type="Proteomes" id="UP000190285"/>
    </source>
</evidence>
<proteinExistence type="predicted"/>
<name>A0A1T5MTS9_9FIRM</name>
<keyword evidence="2" id="KW-1185">Reference proteome</keyword>
<organism evidence="1 2">
    <name type="scientific">Maledivibacter halophilus</name>
    <dbReference type="NCBI Taxonomy" id="36842"/>
    <lineage>
        <taxon>Bacteria</taxon>
        <taxon>Bacillati</taxon>
        <taxon>Bacillota</taxon>
        <taxon>Clostridia</taxon>
        <taxon>Peptostreptococcales</taxon>
        <taxon>Caminicellaceae</taxon>
        <taxon>Maledivibacter</taxon>
    </lineage>
</organism>
<dbReference type="Proteomes" id="UP000190285">
    <property type="component" value="Unassembled WGS sequence"/>
</dbReference>
<dbReference type="RefSeq" id="WP_079495919.1">
    <property type="nucleotide sequence ID" value="NZ_FUZT01000025.1"/>
</dbReference>
<dbReference type="AlphaFoldDB" id="A0A1T5MTS9"/>
<dbReference type="EMBL" id="FUZT01000025">
    <property type="protein sequence ID" value="SKC91615.1"/>
    <property type="molecule type" value="Genomic_DNA"/>
</dbReference>
<gene>
    <name evidence="1" type="ORF">SAMN02194393_05355</name>
</gene>